<proteinExistence type="predicted"/>
<reference evidence="1 2" key="1">
    <citation type="submission" date="2019-10" db="EMBL/GenBank/DDBJ databases">
        <title>Genomic and transcriptomic insights into the perfect genentic adaptation of a filamentous nitrogen-fixing cyanobacterium to rice fields.</title>
        <authorList>
            <person name="Chen Z."/>
        </authorList>
    </citation>
    <scope>NUCLEOTIDE SEQUENCE [LARGE SCALE GENOMIC DNA]</scope>
    <source>
        <strain evidence="1">CCNUC1</strain>
    </source>
</reference>
<sequence length="46" mass="5352">MSSYLRSKTKIMAKNTIDPLIGGKQTCDRKFLEFKEDGIESTFFLY</sequence>
<evidence type="ECO:0000313" key="1">
    <source>
        <dbReference type="EMBL" id="QFS51337.1"/>
    </source>
</evidence>
<name>A0A5P8WET7_9NOSO</name>
<accession>A0A5P8WET7</accession>
<dbReference type="EMBL" id="CP045227">
    <property type="protein sequence ID" value="QFS51337.1"/>
    <property type="molecule type" value="Genomic_DNA"/>
</dbReference>
<evidence type="ECO:0000313" key="2">
    <source>
        <dbReference type="Proteomes" id="UP000326678"/>
    </source>
</evidence>
<protein>
    <submittedName>
        <fullName evidence="1">Uncharacterized protein</fullName>
    </submittedName>
</protein>
<organism evidence="1 2">
    <name type="scientific">Nostoc sphaeroides CCNUC1</name>
    <dbReference type="NCBI Taxonomy" id="2653204"/>
    <lineage>
        <taxon>Bacteria</taxon>
        <taxon>Bacillati</taxon>
        <taxon>Cyanobacteriota</taxon>
        <taxon>Cyanophyceae</taxon>
        <taxon>Nostocales</taxon>
        <taxon>Nostocaceae</taxon>
        <taxon>Nostoc</taxon>
    </lineage>
</organism>
<dbReference type="AlphaFoldDB" id="A0A5P8WET7"/>
<dbReference type="Proteomes" id="UP000326678">
    <property type="component" value="Chromosome Gxm2"/>
</dbReference>
<keyword evidence="2" id="KW-1185">Reference proteome</keyword>
<gene>
    <name evidence="1" type="ORF">GXM_08831</name>
</gene>
<dbReference type="KEGG" id="nsh:GXM_08831"/>